<dbReference type="EMBL" id="KL584839">
    <property type="protein sequence ID" value="KEQ61171.1"/>
    <property type="molecule type" value="Genomic_DNA"/>
</dbReference>
<dbReference type="PANTHER" id="PTHR33927">
    <property type="entry name" value="TRANSMEMBRANE PROTEIN"/>
    <property type="match status" value="1"/>
</dbReference>
<dbReference type="GeneID" id="63912571"/>
<accession>A0A074WFB8</accession>
<dbReference type="PANTHER" id="PTHR33927:SF5">
    <property type="entry name" value="ENZYME, PUTATIVE (AFU_ORTHOLOGUE AFUA_8G01222)-RELATED"/>
    <property type="match status" value="1"/>
</dbReference>
<keyword evidence="3" id="KW-1185">Reference proteome</keyword>
<keyword evidence="1" id="KW-0472">Membrane</keyword>
<proteinExistence type="predicted"/>
<feature type="transmembrane region" description="Helical" evidence="1">
    <location>
        <begin position="94"/>
        <end position="118"/>
    </location>
</feature>
<feature type="transmembrane region" description="Helical" evidence="1">
    <location>
        <begin position="130"/>
        <end position="155"/>
    </location>
</feature>
<dbReference type="Proteomes" id="UP000030672">
    <property type="component" value="Unassembled WGS sequence"/>
</dbReference>
<evidence type="ECO:0008006" key="4">
    <source>
        <dbReference type="Google" id="ProtNLM"/>
    </source>
</evidence>
<keyword evidence="1" id="KW-1133">Transmembrane helix</keyword>
<organism evidence="2 3">
    <name type="scientific">Aureobasidium melanogenum (strain CBS 110374)</name>
    <name type="common">Aureobasidium pullulans var. melanogenum</name>
    <dbReference type="NCBI Taxonomy" id="1043003"/>
    <lineage>
        <taxon>Eukaryota</taxon>
        <taxon>Fungi</taxon>
        <taxon>Dikarya</taxon>
        <taxon>Ascomycota</taxon>
        <taxon>Pezizomycotina</taxon>
        <taxon>Dothideomycetes</taxon>
        <taxon>Dothideomycetidae</taxon>
        <taxon>Dothideales</taxon>
        <taxon>Saccotheciaceae</taxon>
        <taxon>Aureobasidium</taxon>
    </lineage>
</organism>
<dbReference type="HOGENOM" id="CLU_005562_3_0_1"/>
<dbReference type="InterPro" id="IPR052979">
    <property type="entry name" value="Adenylate-forming_domain"/>
</dbReference>
<feature type="transmembrane region" description="Helical" evidence="1">
    <location>
        <begin position="200"/>
        <end position="217"/>
    </location>
</feature>
<reference evidence="2 3" key="1">
    <citation type="journal article" date="2014" name="BMC Genomics">
        <title>Genome sequencing of four Aureobasidium pullulans varieties: biotechnological potential, stress tolerance, and description of new species.</title>
        <authorList>
            <person name="Gostin Ar C."/>
            <person name="Ohm R.A."/>
            <person name="Kogej T."/>
            <person name="Sonjak S."/>
            <person name="Turk M."/>
            <person name="Zajc J."/>
            <person name="Zalar P."/>
            <person name="Grube M."/>
            <person name="Sun H."/>
            <person name="Han J."/>
            <person name="Sharma A."/>
            <person name="Chiniquy J."/>
            <person name="Ngan C.Y."/>
            <person name="Lipzen A."/>
            <person name="Barry K."/>
            <person name="Grigoriev I.V."/>
            <person name="Gunde-Cimerman N."/>
        </authorList>
    </citation>
    <scope>NUCLEOTIDE SEQUENCE [LARGE SCALE GENOMIC DNA]</scope>
    <source>
        <strain evidence="2 3">CBS 110374</strain>
    </source>
</reference>
<name>A0A074WFB8_AURM1</name>
<gene>
    <name evidence="2" type="ORF">M437DRAFT_31231</name>
</gene>
<feature type="transmembrane region" description="Helical" evidence="1">
    <location>
        <begin position="167"/>
        <end position="188"/>
    </location>
</feature>
<dbReference type="AlphaFoldDB" id="A0A074WFB8"/>
<feature type="transmembrane region" description="Helical" evidence="1">
    <location>
        <begin position="20"/>
        <end position="38"/>
    </location>
</feature>
<feature type="non-terminal residue" evidence="2">
    <location>
        <position position="1"/>
    </location>
</feature>
<feature type="non-terminal residue" evidence="2">
    <location>
        <position position="427"/>
    </location>
</feature>
<dbReference type="RefSeq" id="XP_040878194.1">
    <property type="nucleotide sequence ID" value="XM_041019198.1"/>
</dbReference>
<protein>
    <recommendedName>
        <fullName evidence="4">Integral membrane protein TmpA</fullName>
    </recommendedName>
</protein>
<evidence type="ECO:0000256" key="1">
    <source>
        <dbReference type="SAM" id="Phobius"/>
    </source>
</evidence>
<evidence type="ECO:0000313" key="2">
    <source>
        <dbReference type="EMBL" id="KEQ61171.1"/>
    </source>
</evidence>
<evidence type="ECO:0000313" key="3">
    <source>
        <dbReference type="Proteomes" id="UP000030672"/>
    </source>
</evidence>
<keyword evidence="1" id="KW-0812">Transmembrane</keyword>
<sequence>LPPQLDTETTRRFWGFFSLYRLIFAFALLANLAATILATPFGSITSSDAATGAAVNLCVSILVRNEHVVNAMFRSVCTLNPSTPLSVRRVGAKVYSYGGFHSGCATAGMLWYLVFTVLLGAELSDPGKRFAFAFALFISILLLGISWSAFPAFRVAHHNAFEAIHRYAGWFSVGLLWAQLGTSVAFSGGKSLGLLLTQSPLFWCLIIITSAIVYPWSRLRERNVHVQVLSPRAALLYFDYKRMDICQGIRITDHPLKETHSFATISRVGDEQGFRVLMSRAGDWTSNFIDNPPTRIWVKGAPVFGVMRVALIFKKVLVVATGTGIGPCLSLLESCPEHPMHVLWMGSNPRQSYGDAIINSVLTADSGACIVDTSKAGRGDILRLVYARYVESQSEAIIIISNAVVTRQVVGGLECRGVPVFGAIFDS</sequence>